<gene>
    <name evidence="9" type="ORF">GCM10010346_26180</name>
</gene>
<name>A0ABQ3DQ73_9ACTN</name>
<evidence type="ECO:0000256" key="3">
    <source>
        <dbReference type="ARBA" id="ARBA00022490"/>
    </source>
</evidence>
<dbReference type="InterPro" id="IPR023214">
    <property type="entry name" value="HAD_sf"/>
</dbReference>
<dbReference type="InterPro" id="IPR006439">
    <property type="entry name" value="HAD-SF_hydro_IA"/>
</dbReference>
<comment type="caution">
    <text evidence="9">The sequence shown here is derived from an EMBL/GenBank/DDBJ whole genome shotgun (WGS) entry which is preliminary data.</text>
</comment>
<dbReference type="Gene3D" id="3.40.50.1000">
    <property type="entry name" value="HAD superfamily/HAD-like"/>
    <property type="match status" value="1"/>
</dbReference>
<keyword evidence="6" id="KW-0119">Carbohydrate metabolism</keyword>
<evidence type="ECO:0000256" key="2">
    <source>
        <dbReference type="ARBA" id="ARBA00005628"/>
    </source>
</evidence>
<dbReference type="EMBL" id="BMVO01000006">
    <property type="protein sequence ID" value="GHB02009.1"/>
    <property type="molecule type" value="Genomic_DNA"/>
</dbReference>
<evidence type="ECO:0000256" key="7">
    <source>
        <dbReference type="ARBA" id="ARBA00031828"/>
    </source>
</evidence>
<sequence length="253" mass="25523">MTRHPAAAPPEPASGPWLFDGPLVDRPPPARVRLAPGGPPDPRRDPPAGAPSVARGPHGPAASGPHAPPARPPVPAAVLFDRDGTLVVDVPYNGDPARVELMPSAREAVDAVRALGIPVGVVSNQSGVGRGLLTRRQVAAVQRRVEELLGPFAVWAVCPHAPDDGCGCRKPAPGLVLAACARLGVPPAHTVVIGDIGADVAAASAAGARGVLVPTPVTRPQETAAAGERAGDLLRAVRLVLTPGAAARTGGVR</sequence>
<keyword evidence="5" id="KW-0378">Hydrolase</keyword>
<dbReference type="NCBIfam" id="TIGR01549">
    <property type="entry name" value="HAD-SF-IA-v1"/>
    <property type="match status" value="1"/>
</dbReference>
<dbReference type="NCBIfam" id="TIGR01662">
    <property type="entry name" value="HAD-SF-IIIA"/>
    <property type="match status" value="1"/>
</dbReference>
<feature type="compositionally biased region" description="Low complexity" evidence="8">
    <location>
        <begin position="50"/>
        <end position="65"/>
    </location>
</feature>
<organism evidence="9 10">
    <name type="scientific">Streptomyces chryseus</name>
    <dbReference type="NCBI Taxonomy" id="68186"/>
    <lineage>
        <taxon>Bacteria</taxon>
        <taxon>Bacillati</taxon>
        <taxon>Actinomycetota</taxon>
        <taxon>Actinomycetes</taxon>
        <taxon>Kitasatosporales</taxon>
        <taxon>Streptomycetaceae</taxon>
        <taxon>Streptomyces</taxon>
    </lineage>
</organism>
<dbReference type="InterPro" id="IPR006549">
    <property type="entry name" value="HAD-SF_hydro_IIIA"/>
</dbReference>
<evidence type="ECO:0000313" key="10">
    <source>
        <dbReference type="Proteomes" id="UP000599437"/>
    </source>
</evidence>
<reference evidence="10" key="1">
    <citation type="journal article" date="2019" name="Int. J. Syst. Evol. Microbiol.">
        <title>The Global Catalogue of Microorganisms (GCM) 10K type strain sequencing project: providing services to taxonomists for standard genome sequencing and annotation.</title>
        <authorList>
            <consortium name="The Broad Institute Genomics Platform"/>
            <consortium name="The Broad Institute Genome Sequencing Center for Infectious Disease"/>
            <person name="Wu L."/>
            <person name="Ma J."/>
        </authorList>
    </citation>
    <scope>NUCLEOTIDE SEQUENCE [LARGE SCALE GENOMIC DNA]</scope>
    <source>
        <strain evidence="10">JCM 4737</strain>
    </source>
</reference>
<feature type="region of interest" description="Disordered" evidence="8">
    <location>
        <begin position="1"/>
        <end position="75"/>
    </location>
</feature>
<dbReference type="SUPFAM" id="SSF56784">
    <property type="entry name" value="HAD-like"/>
    <property type="match status" value="1"/>
</dbReference>
<dbReference type="InterPro" id="IPR004446">
    <property type="entry name" value="Heptose_bisP_phosphatase"/>
</dbReference>
<dbReference type="RefSeq" id="WP_308432759.1">
    <property type="nucleotide sequence ID" value="NZ_BMVO01000006.1"/>
</dbReference>
<dbReference type="Pfam" id="PF13242">
    <property type="entry name" value="Hydrolase_like"/>
    <property type="match status" value="1"/>
</dbReference>
<protein>
    <recommendedName>
        <fullName evidence="7">D,D-heptose 1,7-bisphosphate phosphatase</fullName>
    </recommendedName>
</protein>
<dbReference type="PANTHER" id="PTHR42891:SF1">
    <property type="entry name" value="D-GLYCERO-BETA-D-MANNO-HEPTOSE-1,7-BISPHOSPHATE 7-PHOSPHATASE"/>
    <property type="match status" value="1"/>
</dbReference>
<dbReference type="PANTHER" id="PTHR42891">
    <property type="entry name" value="D-GLYCERO-BETA-D-MANNO-HEPTOSE-1,7-BISPHOSPHATE 7-PHOSPHATASE"/>
    <property type="match status" value="1"/>
</dbReference>
<comment type="subcellular location">
    <subcellularLocation>
        <location evidence="1">Cytoplasm</location>
    </subcellularLocation>
</comment>
<proteinExistence type="inferred from homology"/>
<keyword evidence="4" id="KW-0479">Metal-binding</keyword>
<dbReference type="InterPro" id="IPR036412">
    <property type="entry name" value="HAD-like_sf"/>
</dbReference>
<evidence type="ECO:0000313" key="9">
    <source>
        <dbReference type="EMBL" id="GHB02009.1"/>
    </source>
</evidence>
<dbReference type="Proteomes" id="UP000599437">
    <property type="component" value="Unassembled WGS sequence"/>
</dbReference>
<dbReference type="InterPro" id="IPR006543">
    <property type="entry name" value="Histidinol-phos"/>
</dbReference>
<evidence type="ECO:0000256" key="5">
    <source>
        <dbReference type="ARBA" id="ARBA00022801"/>
    </source>
</evidence>
<accession>A0ABQ3DQ73</accession>
<evidence type="ECO:0000256" key="1">
    <source>
        <dbReference type="ARBA" id="ARBA00004496"/>
    </source>
</evidence>
<keyword evidence="10" id="KW-1185">Reference proteome</keyword>
<keyword evidence="3" id="KW-0963">Cytoplasm</keyword>
<dbReference type="NCBIfam" id="TIGR01656">
    <property type="entry name" value="Histidinol-ppas"/>
    <property type="match status" value="1"/>
</dbReference>
<evidence type="ECO:0000256" key="6">
    <source>
        <dbReference type="ARBA" id="ARBA00023277"/>
    </source>
</evidence>
<evidence type="ECO:0000256" key="8">
    <source>
        <dbReference type="SAM" id="MobiDB-lite"/>
    </source>
</evidence>
<comment type="similarity">
    <text evidence="2">Belongs to the GmhB family.</text>
</comment>
<evidence type="ECO:0000256" key="4">
    <source>
        <dbReference type="ARBA" id="ARBA00022723"/>
    </source>
</evidence>
<feature type="compositionally biased region" description="Pro residues" evidence="8">
    <location>
        <begin position="66"/>
        <end position="75"/>
    </location>
</feature>